<dbReference type="SUPFAM" id="SSF56219">
    <property type="entry name" value="DNase I-like"/>
    <property type="match status" value="1"/>
</dbReference>
<name>A0ABR4ARR4_9LECA</name>
<reference evidence="3 4" key="1">
    <citation type="submission" date="2024-09" db="EMBL/GenBank/DDBJ databases">
        <title>Rethinking Asexuality: The Enigmatic Case of Functional Sexual Genes in Lepraria (Stereocaulaceae).</title>
        <authorList>
            <person name="Doellman M."/>
            <person name="Sun Y."/>
            <person name="Barcenas-Pena A."/>
            <person name="Lumbsch H.T."/>
            <person name="Grewe F."/>
        </authorList>
    </citation>
    <scope>NUCLEOTIDE SEQUENCE [LARGE SCALE GENOMIC DNA]</scope>
    <source>
        <strain evidence="3 4">Grewe 0041</strain>
    </source>
</reference>
<accession>A0ABR4ARR4</accession>
<evidence type="ECO:0000313" key="4">
    <source>
        <dbReference type="Proteomes" id="UP001590951"/>
    </source>
</evidence>
<dbReference type="Gene3D" id="2.130.10.10">
    <property type="entry name" value="YVTN repeat-like/Quinoprotein amine dehydrogenase"/>
    <property type="match status" value="1"/>
</dbReference>
<dbReference type="InterPro" id="IPR036691">
    <property type="entry name" value="Endo/exonu/phosph_ase_sf"/>
</dbReference>
<dbReference type="Gene3D" id="3.60.10.10">
    <property type="entry name" value="Endonuclease/exonuclease/phosphatase"/>
    <property type="match status" value="1"/>
</dbReference>
<dbReference type="InterPro" id="IPR015943">
    <property type="entry name" value="WD40/YVTN_repeat-like_dom_sf"/>
</dbReference>
<keyword evidence="4" id="KW-1185">Reference proteome</keyword>
<sequence>MGAPEDGTDQDSIKPVSSLRSLFENKGGRESGSTAPLNFPAPRSLARHDAAQTITRASLDIPRPTSPWSSSENVSVPQRLGTPGPPLPLPRRPNSRLIHRPLSTTALSEPRSSPLVTVESPKSPSKPPRTASSQIVLQPSLAKSLTPGSIGMNSPWMAPVPPKRLSRISTADSQLSQAESEDATQEPGKSSRRFENRPPPTAAKSFPPPVNRADKPKIPTKPISITTSTNKVNLEPLTTPVAERVSPFSTPTSSDESVGHGSPVHPALNRIPTPQKTANKALDFDSHSPSKSWSVKDRYQNDDTILPPKAQRPDARSSGFNPVANSYDAVPEDRPELPPRRGRNQRIAAVQPFMEPRASPNRASQRPAMHDSPPNSIRQLHGTRNSTSDFLPPPKRAPLSNTPGVPDYGRESHPYVANQPVEPSSALGSHSIGDSDAISAKKPSAVSDYPDASITNRRPPYCRSGMQEIGTGYDCRQVAICGQYVATAGHLTRVWDLSSGDMVLSLGHLEREIRVTSLAFKPGAKASEEGLRLWLGTNYGELQEADILTQSIVNAKTGPHERREIVRIYRHQNSMWTLDGGGKLCVWSGGDAGLPDLQRSPSPQRVPRGHSFSIKIQDTLWLATGKDIRIFRPSASESAFSVLQDPLSQPGVGPVTSGAVISGQLDHVYFGHADGKVTIYSTVSHTCIGVISVSVYKISSLAGAGFHLWAGYNTGLIYVYDTRTQPWTTKKEWLAHDNPVLNITTDRSSLWKDGVLRVASLGADNALRLWDGTLEDDWLEDDMQDRDTEYCSFRETTALVVSWNAGAATPTHLRYEESDSQFFQSILQSGPPPDLLVFGFQELVDLEDKKLTAKTLFKGNKKKAPSEQEHMSHQYRAWRDYLVRCVEDTMPPNEPYHLLHTASMVGLFSCVFIKASQRTHIRKVNAAELKRGMGGLHGNKGALILRFILDDSSLCLVNCHLAAGQTQTVNRNNDLTAILETALLPPDRGLSTHSDTYVGGGDGSMVLDNEICILNGDLNYRIDTMGRDTVVKAVNMNNLSKLLERDQLLVSRRRNPGFRVRAFKELPITFAPTYKYDVNSNRYDTSEKRRAPAWCDRIMYRGPGKIKQIDYRRHELRVSDHRPVSGVFKIRIKKISADKRAKVWQESEQKFEKVREQLSKESKIEYLRDILGVPLMEAERLL</sequence>
<dbReference type="InterPro" id="IPR000300">
    <property type="entry name" value="IPPc"/>
</dbReference>
<dbReference type="PANTHER" id="PTHR11200">
    <property type="entry name" value="INOSITOL 5-PHOSPHATASE"/>
    <property type="match status" value="1"/>
</dbReference>
<comment type="caution">
    <text evidence="3">The sequence shown here is derived from an EMBL/GenBank/DDBJ whole genome shotgun (WGS) entry which is preliminary data.</text>
</comment>
<proteinExistence type="predicted"/>
<evidence type="ECO:0000313" key="3">
    <source>
        <dbReference type="EMBL" id="KAL2047940.1"/>
    </source>
</evidence>
<feature type="compositionally biased region" description="Pro residues" evidence="1">
    <location>
        <begin position="197"/>
        <end position="210"/>
    </location>
</feature>
<feature type="compositionally biased region" description="Polar residues" evidence="1">
    <location>
        <begin position="102"/>
        <end position="123"/>
    </location>
</feature>
<organism evidence="3 4">
    <name type="scientific">Lepraria finkii</name>
    <dbReference type="NCBI Taxonomy" id="1340010"/>
    <lineage>
        <taxon>Eukaryota</taxon>
        <taxon>Fungi</taxon>
        <taxon>Dikarya</taxon>
        <taxon>Ascomycota</taxon>
        <taxon>Pezizomycotina</taxon>
        <taxon>Lecanoromycetes</taxon>
        <taxon>OSLEUM clade</taxon>
        <taxon>Lecanoromycetidae</taxon>
        <taxon>Lecanorales</taxon>
        <taxon>Lecanorineae</taxon>
        <taxon>Stereocaulaceae</taxon>
        <taxon>Lepraria</taxon>
    </lineage>
</organism>
<gene>
    <name evidence="3" type="ORF">ABVK25_011209</name>
</gene>
<feature type="compositionally biased region" description="Polar residues" evidence="1">
    <location>
        <begin position="373"/>
        <end position="389"/>
    </location>
</feature>
<feature type="compositionally biased region" description="Basic and acidic residues" evidence="1">
    <location>
        <begin position="282"/>
        <end position="301"/>
    </location>
</feature>
<dbReference type="Proteomes" id="UP001590951">
    <property type="component" value="Unassembled WGS sequence"/>
</dbReference>
<feature type="compositionally biased region" description="Low complexity" evidence="1">
    <location>
        <begin position="220"/>
        <end position="229"/>
    </location>
</feature>
<feature type="compositionally biased region" description="Polar residues" evidence="1">
    <location>
        <begin position="66"/>
        <end position="76"/>
    </location>
</feature>
<feature type="region of interest" description="Disordered" evidence="1">
    <location>
        <begin position="1"/>
        <end position="452"/>
    </location>
</feature>
<dbReference type="InterPro" id="IPR046985">
    <property type="entry name" value="IP5"/>
</dbReference>
<feature type="compositionally biased region" description="Polar residues" evidence="1">
    <location>
        <begin position="247"/>
        <end position="256"/>
    </location>
</feature>
<dbReference type="Pfam" id="PF22669">
    <property type="entry name" value="Exo_endo_phos2"/>
    <property type="match status" value="1"/>
</dbReference>
<evidence type="ECO:0000259" key="2">
    <source>
        <dbReference type="SMART" id="SM00128"/>
    </source>
</evidence>
<dbReference type="SMART" id="SM00128">
    <property type="entry name" value="IPPc"/>
    <property type="match status" value="1"/>
</dbReference>
<feature type="compositionally biased region" description="Polar residues" evidence="1">
    <location>
        <begin position="130"/>
        <end position="147"/>
    </location>
</feature>
<dbReference type="InterPro" id="IPR036322">
    <property type="entry name" value="WD40_repeat_dom_sf"/>
</dbReference>
<dbReference type="SUPFAM" id="SSF50978">
    <property type="entry name" value="WD40 repeat-like"/>
    <property type="match status" value="1"/>
</dbReference>
<evidence type="ECO:0000256" key="1">
    <source>
        <dbReference type="SAM" id="MobiDB-lite"/>
    </source>
</evidence>
<dbReference type="PANTHER" id="PTHR11200:SF240">
    <property type="entry name" value="INOSITOL POLYPHOSPHATE 5-PHOSPHATASE C9G1.10C-RELATED"/>
    <property type="match status" value="1"/>
</dbReference>
<dbReference type="EMBL" id="JBHFEH010000088">
    <property type="protein sequence ID" value="KAL2047940.1"/>
    <property type="molecule type" value="Genomic_DNA"/>
</dbReference>
<feature type="compositionally biased region" description="Polar residues" evidence="1">
    <location>
        <begin position="167"/>
        <end position="178"/>
    </location>
</feature>
<protein>
    <recommendedName>
        <fullName evidence="2">Inositol polyphosphate-related phosphatase domain-containing protein</fullName>
    </recommendedName>
</protein>
<feature type="domain" description="Inositol polyphosphate-related phosphatase" evidence="2">
    <location>
        <begin position="794"/>
        <end position="1136"/>
    </location>
</feature>